<organism evidence="2 3">
    <name type="scientific">Talaromyces proteolyticus</name>
    <dbReference type="NCBI Taxonomy" id="1131652"/>
    <lineage>
        <taxon>Eukaryota</taxon>
        <taxon>Fungi</taxon>
        <taxon>Dikarya</taxon>
        <taxon>Ascomycota</taxon>
        <taxon>Pezizomycotina</taxon>
        <taxon>Eurotiomycetes</taxon>
        <taxon>Eurotiomycetidae</taxon>
        <taxon>Eurotiales</taxon>
        <taxon>Trichocomaceae</taxon>
        <taxon>Talaromyces</taxon>
        <taxon>Talaromyces sect. Bacilispori</taxon>
    </lineage>
</organism>
<dbReference type="GeneID" id="70252131"/>
<comment type="caution">
    <text evidence="2">The sequence shown here is derived from an EMBL/GenBank/DDBJ whole genome shotgun (WGS) entry which is preliminary data.</text>
</comment>
<evidence type="ECO:0000313" key="2">
    <source>
        <dbReference type="EMBL" id="KAH8696600.1"/>
    </source>
</evidence>
<evidence type="ECO:0000256" key="1">
    <source>
        <dbReference type="SAM" id="MobiDB-lite"/>
    </source>
</evidence>
<gene>
    <name evidence="2" type="ORF">BGW36DRAFT_452320</name>
</gene>
<protein>
    <submittedName>
        <fullName evidence="2">Uncharacterized protein</fullName>
    </submittedName>
</protein>
<proteinExistence type="predicted"/>
<dbReference type="EMBL" id="JAJTJA010000007">
    <property type="protein sequence ID" value="KAH8696600.1"/>
    <property type="molecule type" value="Genomic_DNA"/>
</dbReference>
<feature type="region of interest" description="Disordered" evidence="1">
    <location>
        <begin position="1"/>
        <end position="32"/>
    </location>
</feature>
<dbReference type="Proteomes" id="UP001201262">
    <property type="component" value="Unassembled WGS sequence"/>
</dbReference>
<keyword evidence="3" id="KW-1185">Reference proteome</keyword>
<dbReference type="RefSeq" id="XP_046071536.1">
    <property type="nucleotide sequence ID" value="XM_046221844.1"/>
</dbReference>
<name>A0AAD4KTJ6_9EURO</name>
<sequence>MRARRSSTGETSTDLSKGGPRKRRTLSVGEIGAHHSPASLRREVCSRVERVTNIRSSLYRQTYHEFLCPLLRFAASPTFSSWFIEPLFASDAKSSEIIKIRESIPPDSDRAPKTAKKRMTSNSNLLFLTIVNPYLQLLSDMLGKSMGKEDKPHGRDQNGLFVLKSTEAWIIPMQQLRLAALLQVSFTIGGTTLDKVKNLDLVQIFTSKAGVARITKLSLDSSLSVIVIRFTHPGYKRTQSSATEYHVHWLSWFSAWVHLDTAMNILQAEQTSTANRESLCQKIFENTRAKLQNSGFYTYLTSVNQERARETPMTKHLVPMIDSERILGLPEKRKSTKRNEAWRRMLHYFFHQKVGLMRIAPP</sequence>
<accession>A0AAD4KTJ6</accession>
<feature type="compositionally biased region" description="Polar residues" evidence="1">
    <location>
        <begin position="1"/>
        <end position="15"/>
    </location>
</feature>
<dbReference type="AlphaFoldDB" id="A0AAD4KTJ6"/>
<reference evidence="2" key="1">
    <citation type="submission" date="2021-12" db="EMBL/GenBank/DDBJ databases">
        <title>Convergent genome expansion in fungi linked to evolution of root-endophyte symbiosis.</title>
        <authorList>
            <consortium name="DOE Joint Genome Institute"/>
            <person name="Ke Y.-H."/>
            <person name="Bonito G."/>
            <person name="Liao H.-L."/>
            <person name="Looney B."/>
            <person name="Rojas-Flechas A."/>
            <person name="Nash J."/>
            <person name="Hameed K."/>
            <person name="Schadt C."/>
            <person name="Martin F."/>
            <person name="Crous P.W."/>
            <person name="Miettinen O."/>
            <person name="Magnuson J.K."/>
            <person name="Labbe J."/>
            <person name="Jacobson D."/>
            <person name="Doktycz M.J."/>
            <person name="Veneault-Fourrey C."/>
            <person name="Kuo A."/>
            <person name="Mondo S."/>
            <person name="Calhoun S."/>
            <person name="Riley R."/>
            <person name="Ohm R."/>
            <person name="LaButti K."/>
            <person name="Andreopoulos B."/>
            <person name="Pangilinan J."/>
            <person name="Nolan M."/>
            <person name="Tritt A."/>
            <person name="Clum A."/>
            <person name="Lipzen A."/>
            <person name="Daum C."/>
            <person name="Barry K."/>
            <person name="Grigoriev I.V."/>
            <person name="Vilgalys R."/>
        </authorList>
    </citation>
    <scope>NUCLEOTIDE SEQUENCE</scope>
    <source>
        <strain evidence="2">PMI_201</strain>
    </source>
</reference>
<evidence type="ECO:0000313" key="3">
    <source>
        <dbReference type="Proteomes" id="UP001201262"/>
    </source>
</evidence>